<dbReference type="EMBL" id="FQWZ01000005">
    <property type="protein sequence ID" value="SHH07445.1"/>
    <property type="molecule type" value="Genomic_DNA"/>
</dbReference>
<dbReference type="STRING" id="490188.SAMN04488068_2427"/>
<keyword evidence="3" id="KW-1185">Reference proteome</keyword>
<evidence type="ECO:0000313" key="2">
    <source>
        <dbReference type="EMBL" id="SHH07445.1"/>
    </source>
</evidence>
<name>A0A1M5Q002_9GAMM</name>
<dbReference type="AlphaFoldDB" id="A0A1M5Q002"/>
<reference evidence="2 3" key="1">
    <citation type="submission" date="2016-11" db="EMBL/GenBank/DDBJ databases">
        <authorList>
            <person name="Jaros S."/>
            <person name="Januszkiewicz K."/>
            <person name="Wedrychowicz H."/>
        </authorList>
    </citation>
    <scope>NUCLEOTIDE SEQUENCE [LARGE SCALE GENOMIC DNA]</scope>
    <source>
        <strain evidence="2 3">CGMCC 1.7049</strain>
    </source>
</reference>
<sequence length="108" mass="11891">MITKRTQRTARPPAPPLDVKLTVAFRFGDEPGDRVTVMNDRSIPLVGTVFESRDRILRGFTKLLFKAAAVQPKVASELLPALKLIGGFGRQHQKPAASAAKRKSPKTR</sequence>
<dbReference type="RefSeq" id="WP_072897923.1">
    <property type="nucleotide sequence ID" value="NZ_FQWZ01000005.1"/>
</dbReference>
<accession>A0A1M5Q002</accession>
<organism evidence="2 3">
    <name type="scientific">Hydrocarboniphaga daqingensis</name>
    <dbReference type="NCBI Taxonomy" id="490188"/>
    <lineage>
        <taxon>Bacteria</taxon>
        <taxon>Pseudomonadati</taxon>
        <taxon>Pseudomonadota</taxon>
        <taxon>Gammaproteobacteria</taxon>
        <taxon>Nevskiales</taxon>
        <taxon>Nevskiaceae</taxon>
        <taxon>Hydrocarboniphaga</taxon>
    </lineage>
</organism>
<protein>
    <submittedName>
        <fullName evidence="2">Uncharacterized protein</fullName>
    </submittedName>
</protein>
<proteinExistence type="predicted"/>
<feature type="region of interest" description="Disordered" evidence="1">
    <location>
        <begin position="89"/>
        <end position="108"/>
    </location>
</feature>
<evidence type="ECO:0000256" key="1">
    <source>
        <dbReference type="SAM" id="MobiDB-lite"/>
    </source>
</evidence>
<evidence type="ECO:0000313" key="3">
    <source>
        <dbReference type="Proteomes" id="UP000199758"/>
    </source>
</evidence>
<gene>
    <name evidence="2" type="ORF">SAMN04488068_2427</name>
</gene>
<dbReference type="Proteomes" id="UP000199758">
    <property type="component" value="Unassembled WGS sequence"/>
</dbReference>